<comment type="caution">
    <text evidence="3">The sequence shown here is derived from an EMBL/GenBank/DDBJ whole genome shotgun (WGS) entry which is preliminary data.</text>
</comment>
<protein>
    <submittedName>
        <fullName evidence="3">Uncharacterized protein</fullName>
    </submittedName>
</protein>
<feature type="transmembrane region" description="Helical" evidence="2">
    <location>
        <begin position="12"/>
        <end position="31"/>
    </location>
</feature>
<keyword evidence="4" id="KW-1185">Reference proteome</keyword>
<feature type="coiled-coil region" evidence="1">
    <location>
        <begin position="188"/>
        <end position="215"/>
    </location>
</feature>
<gene>
    <name evidence="3" type="ORF">CBF29_06625</name>
</gene>
<dbReference type="AlphaFoldDB" id="A0A430AW43"/>
<accession>A0A430AW43</accession>
<keyword evidence="1" id="KW-0175">Coiled coil</keyword>
<organism evidence="3 4">
    <name type="scientific">Vagococcus elongatus</name>
    <dbReference type="NCBI Taxonomy" id="180344"/>
    <lineage>
        <taxon>Bacteria</taxon>
        <taxon>Bacillati</taxon>
        <taxon>Bacillota</taxon>
        <taxon>Bacilli</taxon>
        <taxon>Lactobacillales</taxon>
        <taxon>Enterococcaceae</taxon>
        <taxon>Vagococcus</taxon>
    </lineage>
</organism>
<dbReference type="Proteomes" id="UP000287605">
    <property type="component" value="Unassembled WGS sequence"/>
</dbReference>
<evidence type="ECO:0000313" key="4">
    <source>
        <dbReference type="Proteomes" id="UP000287605"/>
    </source>
</evidence>
<keyword evidence="2" id="KW-0812">Transmembrane</keyword>
<keyword evidence="2" id="KW-1133">Transmembrane helix</keyword>
<dbReference type="EMBL" id="NGKA01000008">
    <property type="protein sequence ID" value="RSU12269.1"/>
    <property type="molecule type" value="Genomic_DNA"/>
</dbReference>
<evidence type="ECO:0000256" key="1">
    <source>
        <dbReference type="SAM" id="Coils"/>
    </source>
</evidence>
<evidence type="ECO:0000313" key="3">
    <source>
        <dbReference type="EMBL" id="RSU12269.1"/>
    </source>
</evidence>
<evidence type="ECO:0000256" key="2">
    <source>
        <dbReference type="SAM" id="Phobius"/>
    </source>
</evidence>
<keyword evidence="2" id="KW-0472">Membrane</keyword>
<sequence length="312" mass="35523">MYKYKNTFIDRLVVIILFVMLLLFLLGYNLYQAKKNDTSTIQAPNSVVQVVDVNDEISHSFSFQSDVDELFLMEVTETSLVPIADIKKNGSESTIIDFKFSKASPDKRGNLIVKSKLDDDKILGKNIYVSQEEFKDKDKYVVESLENGLEKYVDTTPISISGGLIDRKYNSLKLVNSSVEYQRNYLSLLRKEEKNKSEKNAAEKLEREKKDEISAREDNKDLTINETYNDENLKKFTIENITEGQTIEISGESDGVVTAYLKTIYDEQISSDISSGGQFSFYFNPSVPKGGSGSFHVELKNVEPISWHIKVY</sequence>
<dbReference type="RefSeq" id="WP_126808720.1">
    <property type="nucleotide sequence ID" value="NZ_NGKA01000008.1"/>
</dbReference>
<proteinExistence type="predicted"/>
<reference evidence="3 4" key="1">
    <citation type="submission" date="2017-05" db="EMBL/GenBank/DDBJ databases">
        <title>Vagococcus spp. assemblies.</title>
        <authorList>
            <person name="Gulvik C.A."/>
        </authorList>
    </citation>
    <scope>NUCLEOTIDE SEQUENCE [LARGE SCALE GENOMIC DNA]</scope>
    <source>
        <strain evidence="3 4">CCUG 51432</strain>
    </source>
</reference>
<name>A0A430AW43_9ENTE</name>